<dbReference type="Pfam" id="PF12927">
    <property type="entry name" value="DUF3835"/>
    <property type="match status" value="1"/>
</dbReference>
<dbReference type="RefSeq" id="XP_022629714.1">
    <property type="nucleotide sequence ID" value="XM_022771101.1"/>
</dbReference>
<keyword evidence="1" id="KW-0175">Coiled coil</keyword>
<dbReference type="GO" id="GO:0051082">
    <property type="term" value="F:unfolded protein binding"/>
    <property type="evidence" value="ECO:0007669"/>
    <property type="project" value="InterPro"/>
</dbReference>
<evidence type="ECO:0000256" key="2">
    <source>
        <dbReference type="SAM" id="MobiDB-lite"/>
    </source>
</evidence>
<dbReference type="GO" id="GO:0005737">
    <property type="term" value="C:cytoplasm"/>
    <property type="evidence" value="ECO:0007669"/>
    <property type="project" value="TreeGrafter"/>
</dbReference>
<evidence type="ECO:0000256" key="1">
    <source>
        <dbReference type="SAM" id="Coils"/>
    </source>
</evidence>
<dbReference type="Proteomes" id="UP000054304">
    <property type="component" value="Unassembled WGS sequence"/>
</dbReference>
<feature type="compositionally biased region" description="Basic and acidic residues" evidence="2">
    <location>
        <begin position="428"/>
        <end position="441"/>
    </location>
</feature>
<feature type="compositionally biased region" description="Basic and acidic residues" evidence="2">
    <location>
        <begin position="209"/>
        <end position="227"/>
    </location>
</feature>
<dbReference type="EMBL" id="LN736367">
    <property type="protein sequence ID" value="CEP63499.1"/>
    <property type="molecule type" value="Genomic_DNA"/>
</dbReference>
<proteinExistence type="predicted"/>
<feature type="compositionally biased region" description="Basic residues" evidence="2">
    <location>
        <begin position="442"/>
        <end position="451"/>
    </location>
</feature>
<dbReference type="OrthoDB" id="21413at2759"/>
<dbReference type="InterPro" id="IPR004127">
    <property type="entry name" value="Prefoldin_subunit_alpha"/>
</dbReference>
<feature type="region of interest" description="Disordered" evidence="2">
    <location>
        <begin position="428"/>
        <end position="473"/>
    </location>
</feature>
<dbReference type="GeneID" id="34687007"/>
<organism evidence="4 5">
    <name type="scientific">Lachancea lanzarotensis</name>
    <dbReference type="NCBI Taxonomy" id="1245769"/>
    <lineage>
        <taxon>Eukaryota</taxon>
        <taxon>Fungi</taxon>
        <taxon>Dikarya</taxon>
        <taxon>Ascomycota</taxon>
        <taxon>Saccharomycotina</taxon>
        <taxon>Saccharomycetes</taxon>
        <taxon>Saccharomycetales</taxon>
        <taxon>Saccharomycetaceae</taxon>
        <taxon>Lachancea</taxon>
    </lineage>
</organism>
<feature type="region of interest" description="Disordered" evidence="2">
    <location>
        <begin position="527"/>
        <end position="550"/>
    </location>
</feature>
<dbReference type="GO" id="GO:0016272">
    <property type="term" value="C:prefoldin complex"/>
    <property type="evidence" value="ECO:0007669"/>
    <property type="project" value="InterPro"/>
</dbReference>
<reference evidence="4 5" key="1">
    <citation type="submission" date="2014-12" db="EMBL/GenBank/DDBJ databases">
        <authorList>
            <person name="Neuveglise Cecile"/>
        </authorList>
    </citation>
    <scope>NUCLEOTIDE SEQUENCE [LARGE SCALE GENOMIC DNA]</scope>
    <source>
        <strain evidence="4 5">CBS 12615</strain>
    </source>
</reference>
<feature type="domain" description="DUF3835" evidence="3">
    <location>
        <begin position="658"/>
        <end position="736"/>
    </location>
</feature>
<dbReference type="AlphaFoldDB" id="A0A0C7N084"/>
<gene>
    <name evidence="4" type="ORF">LALA0_S08e03862g</name>
</gene>
<feature type="compositionally biased region" description="Polar residues" evidence="2">
    <location>
        <begin position="463"/>
        <end position="473"/>
    </location>
</feature>
<name>A0A0C7N084_9SACH</name>
<keyword evidence="5" id="KW-1185">Reference proteome</keyword>
<dbReference type="SUPFAM" id="SSF46579">
    <property type="entry name" value="Prefoldin"/>
    <property type="match status" value="1"/>
</dbReference>
<dbReference type="Pfam" id="PF02996">
    <property type="entry name" value="Prefoldin"/>
    <property type="match status" value="1"/>
</dbReference>
<accession>A0A0C7N084</accession>
<feature type="compositionally biased region" description="Acidic residues" evidence="2">
    <location>
        <begin position="295"/>
        <end position="311"/>
    </location>
</feature>
<dbReference type="PANTHER" id="PTHR12674:SF2">
    <property type="entry name" value="PREFOLDIN SUBUNIT 5"/>
    <property type="match status" value="1"/>
</dbReference>
<feature type="compositionally biased region" description="Polar residues" evidence="2">
    <location>
        <begin position="228"/>
        <end position="237"/>
    </location>
</feature>
<feature type="compositionally biased region" description="Basic and acidic residues" evidence="2">
    <location>
        <begin position="452"/>
        <end position="461"/>
    </location>
</feature>
<dbReference type="STRING" id="1245769.A0A0C7N084"/>
<dbReference type="GO" id="GO:1990114">
    <property type="term" value="P:RNA polymerase II core complex assembly"/>
    <property type="evidence" value="ECO:0007669"/>
    <property type="project" value="TreeGrafter"/>
</dbReference>
<evidence type="ECO:0000313" key="5">
    <source>
        <dbReference type="Proteomes" id="UP000054304"/>
    </source>
</evidence>
<dbReference type="PANTHER" id="PTHR12674">
    <property type="entry name" value="PREFOLDIN SUBUNIT 5"/>
    <property type="match status" value="1"/>
</dbReference>
<dbReference type="InterPro" id="IPR024325">
    <property type="entry name" value="DUF3835"/>
</dbReference>
<evidence type="ECO:0000313" key="4">
    <source>
        <dbReference type="EMBL" id="CEP63499.1"/>
    </source>
</evidence>
<dbReference type="HOGENOM" id="CLU_344512_0_0_1"/>
<feature type="region of interest" description="Disordered" evidence="2">
    <location>
        <begin position="152"/>
        <end position="252"/>
    </location>
</feature>
<feature type="region of interest" description="Disordered" evidence="2">
    <location>
        <begin position="286"/>
        <end position="320"/>
    </location>
</feature>
<feature type="compositionally biased region" description="Polar residues" evidence="2">
    <location>
        <begin position="645"/>
        <end position="659"/>
    </location>
</feature>
<dbReference type="GO" id="GO:1990113">
    <property type="term" value="P:RNA polymerase I assembly"/>
    <property type="evidence" value="ECO:0007669"/>
    <property type="project" value="TreeGrafter"/>
</dbReference>
<feature type="compositionally biased region" description="Basic and acidic residues" evidence="2">
    <location>
        <begin position="171"/>
        <end position="190"/>
    </location>
</feature>
<sequence length="741" mass="83114">MDSLIEIVTKTIGNLQAKVSFLDTQKQQYSDIRKHLTERQSGSPGANETQKGLILGEFIISSQIYQNIGYEYYVERSLQEALTHATDKLRLIDDAIEQFKRKNKEADETLKNLKQAQALEESAAEFQEKADPSIDPAENDEGLPFMEIREELDEDGNVVSGSVNPTTGKHKGVENPAKIEEIKEDDKVQSSEDELLESNKACDPTSEQNIREPTSEETGRKHIDSSKLSEGVATTPQQPFPDRGNNKGYAIDPNDIYTFDEIVGQLEHQDLLEDGDIDEEDVHYDFDSYNSHYNDDEDHESDESDDFDDSPESSLPSIIPEAARSRFLEELNALRSSKMNTSAVEPVTKPILPKDKKSGAQKKKSVGFAPELEVFEIDNLKHETKANTFTGTNVVDTQSIATGVDQEGFDADLFAQLIGAKGSEEIHEKYENKTTPEEPQKWKPRVSRFKKDRSSSREASADIKSTPTGVTEKTSNVMNDVLERNPGVQVVNDFPPTPTQKSKLLNKNMRSLSKPSSKSIAKNKTVLPQVTETEDPIEPPKSHETKTFSNADAKPFPEQITEVINKDSQPVVQNPRVDFQGLGENLDDMARAYLLGLYNDDVDDAGTVVEHLDDFKKYNKEAEYLQDEIATFLSENPAREEAEIESNSGDIRNNSSAITTDVVERPTSMPSDYNEEDLALNGDNLHYDIAVDYQRLRQKMIASQGNVELSQEELQLEPIDEYGNPVRTSKFKAAKLRFRDV</sequence>
<protein>
    <submittedName>
        <fullName evidence="4">LALA0S08e03862g1_1</fullName>
    </submittedName>
</protein>
<feature type="region of interest" description="Disordered" evidence="2">
    <location>
        <begin position="644"/>
        <end position="673"/>
    </location>
</feature>
<dbReference type="InterPro" id="IPR011599">
    <property type="entry name" value="PFD_alpha_archaea"/>
</dbReference>
<dbReference type="GO" id="GO:1990115">
    <property type="term" value="P:RNA polymerase III assembly"/>
    <property type="evidence" value="ECO:0007669"/>
    <property type="project" value="TreeGrafter"/>
</dbReference>
<feature type="coiled-coil region" evidence="1">
    <location>
        <begin position="89"/>
        <end position="119"/>
    </location>
</feature>
<evidence type="ECO:0000259" key="3">
    <source>
        <dbReference type="Pfam" id="PF12927"/>
    </source>
</evidence>
<dbReference type="GO" id="GO:0006457">
    <property type="term" value="P:protein folding"/>
    <property type="evidence" value="ECO:0007669"/>
    <property type="project" value="InterPro"/>
</dbReference>